<keyword evidence="11" id="KW-1185">Reference proteome</keyword>
<dbReference type="SUPFAM" id="SSF47933">
    <property type="entry name" value="ERP29 C domain-like"/>
    <property type="match status" value="1"/>
</dbReference>
<dbReference type="PROSITE" id="PS51352">
    <property type="entry name" value="THIOREDOXIN_2"/>
    <property type="match status" value="2"/>
</dbReference>
<feature type="signal peptide" evidence="8">
    <location>
        <begin position="1"/>
        <end position="20"/>
    </location>
</feature>
<dbReference type="Pfam" id="PF00085">
    <property type="entry name" value="Thioredoxin"/>
    <property type="match status" value="2"/>
</dbReference>
<dbReference type="GO" id="GO:0005783">
    <property type="term" value="C:endoplasmic reticulum"/>
    <property type="evidence" value="ECO:0007669"/>
    <property type="project" value="InterPro"/>
</dbReference>
<feature type="compositionally biased region" description="Polar residues" evidence="7">
    <location>
        <begin position="519"/>
        <end position="542"/>
    </location>
</feature>
<dbReference type="GO" id="GO:0006457">
    <property type="term" value="P:protein folding"/>
    <property type="evidence" value="ECO:0007669"/>
    <property type="project" value="TreeGrafter"/>
</dbReference>
<dbReference type="Gene3D" id="1.20.1150.12">
    <property type="entry name" value="Endoplasmic reticulum resident protein 29, C-terminal domain"/>
    <property type="match status" value="1"/>
</dbReference>
<dbReference type="STRING" id="1263082.A0A068S4L9"/>
<gene>
    <name evidence="10" type="ORF">LCOR_08191.1</name>
</gene>
<feature type="domain" description="Thioredoxin" evidence="9">
    <location>
        <begin position="73"/>
        <end position="205"/>
    </location>
</feature>
<feature type="chain" id="PRO_5001655498" description="protein disulfide-isomerase" evidence="8">
    <location>
        <begin position="21"/>
        <end position="965"/>
    </location>
</feature>
<proteinExistence type="inferred from homology"/>
<dbReference type="Pfam" id="PF06985">
    <property type="entry name" value="HET"/>
    <property type="match status" value="1"/>
</dbReference>
<name>A0A068S4L9_9FUNG</name>
<organism evidence="10 11">
    <name type="scientific">Lichtheimia corymbifera JMRC:FSU:9682</name>
    <dbReference type="NCBI Taxonomy" id="1263082"/>
    <lineage>
        <taxon>Eukaryota</taxon>
        <taxon>Fungi</taxon>
        <taxon>Fungi incertae sedis</taxon>
        <taxon>Mucoromycota</taxon>
        <taxon>Mucoromycotina</taxon>
        <taxon>Mucoromycetes</taxon>
        <taxon>Mucorales</taxon>
        <taxon>Lichtheimiaceae</taxon>
        <taxon>Lichtheimia</taxon>
    </lineage>
</organism>
<dbReference type="PROSITE" id="PS00194">
    <property type="entry name" value="THIOREDOXIN_1"/>
    <property type="match status" value="1"/>
</dbReference>
<evidence type="ECO:0000313" key="10">
    <source>
        <dbReference type="EMBL" id="CDH57224.1"/>
    </source>
</evidence>
<dbReference type="PANTHER" id="PTHR45672:SF11">
    <property type="entry name" value="PROTEIN DISULFIDE-ISOMERASE C17H9.14C"/>
    <property type="match status" value="1"/>
</dbReference>
<feature type="region of interest" description="Disordered" evidence="7">
    <location>
        <begin position="517"/>
        <end position="548"/>
    </location>
</feature>
<dbReference type="SUPFAM" id="SSF52833">
    <property type="entry name" value="Thioredoxin-like"/>
    <property type="match status" value="2"/>
</dbReference>
<accession>A0A068S4L9</accession>
<dbReference type="InterPro" id="IPR013766">
    <property type="entry name" value="Thioredoxin_domain"/>
</dbReference>
<comment type="similarity">
    <text evidence="2">Belongs to the protein disulfide isomerase family.</text>
</comment>
<dbReference type="EC" id="5.3.4.1" evidence="3"/>
<keyword evidence="6" id="KW-0676">Redox-active center</keyword>
<dbReference type="PANTHER" id="PTHR45672">
    <property type="entry name" value="PROTEIN DISULFIDE-ISOMERASE C17H9.14C-RELATED"/>
    <property type="match status" value="1"/>
</dbReference>
<evidence type="ECO:0000313" key="11">
    <source>
        <dbReference type="Proteomes" id="UP000027586"/>
    </source>
</evidence>
<keyword evidence="5 10" id="KW-0413">Isomerase</keyword>
<evidence type="ECO:0000256" key="6">
    <source>
        <dbReference type="ARBA" id="ARBA00023284"/>
    </source>
</evidence>
<evidence type="ECO:0000259" key="9">
    <source>
        <dbReference type="PROSITE" id="PS51352"/>
    </source>
</evidence>
<dbReference type="InterPro" id="IPR010730">
    <property type="entry name" value="HET"/>
</dbReference>
<protein>
    <recommendedName>
        <fullName evidence="3">protein disulfide-isomerase</fullName>
        <ecNumber evidence="3">5.3.4.1</ecNumber>
    </recommendedName>
</protein>
<sequence length="965" mass="110402">MGLFSSLFRALVFLCLGLLAYDYYYQGGEHATNLIDTIRDRDSLEQVWRDIPLHREKLVNHANAAWIEIKTARSPQELIQKFMYKNRGIPKDGDVYILSHYTFDKVVDGSQPVLVKFYAPWCTHCKNLAPDYQRVAEAYKGSGVMIAEVNSQKEGSLTRNYGVKMYPTLLWFPKGVSSTDNGLAEVYAGARDFDAITRFIQQKSGIPPKATSGSHRVVELNAGNFERNVHQPTTHVLVEFYKPGCQSCEDLAPVYEKVAQAFANEPSCKIAKINVQRERGIAEKYSVTEFPSLEFFAAGKQDPSKYDGPYTEAALIKYLNKQCGTNRMPTGELGKTAGRVPELDQLARKFVEAVDDTTRDQIRKQAGAIADRLVDNRHAQFYANVMDKIRSNGDQFISSETERLQKAVKSSENILSSEVVDEFAIRLPGAVFLSFFHLNTASFLFRTSTSPHYTMQVEYGEEFEETSDTSNSMALPPHRQASDDTIVRQSSWRIMFQEIQQHVMQTITNNKQLLFGKVSNPQEQRRTTTSNISEKNSTATTSRNQRQLQRRQLYSHPDFRVLYVPADTKDIMRIVQPSKDPEHQQRLEVYGYYALSHLWGDVQNGPLWDVSDLIVDEHGKPAQPVPMRLEKRETLLALLKPGSYWWIDVLCARTDTPLMIMGDVYEWCKWCFALIDVSPAISGDQQINAKWLTLSIVITNTLRAYRHAIRHNDIDQFEYYCTTPTGEEDVGKPLRLKQVGIQYQDELYAAAQFFDCFWFTRVWTWQEFLLPERFTAIDERCDTVRYHASTFVYLDQIIWGLQKIYNMIESEPILKEEYQGGITETISKSYTRFRHIIEQMRTIKVDLQLWKNTKARLIGLKSVLDNLAGSPRTCTNPVDYVYGVLGLLAIDVPRMDDPHAVWSTFLSVLGERLQSVEKNDPDFFASISETAHSFDLSKASNLGHVYHGLVIFTRKSSKHTRTGTQ</sequence>
<comment type="catalytic activity">
    <reaction evidence="1">
        <text>Catalyzes the rearrangement of -S-S- bonds in proteins.</text>
        <dbReference type="EC" id="5.3.4.1"/>
    </reaction>
</comment>
<dbReference type="OrthoDB" id="10264505at2759"/>
<evidence type="ECO:0000256" key="7">
    <source>
        <dbReference type="SAM" id="MobiDB-lite"/>
    </source>
</evidence>
<dbReference type="AlphaFoldDB" id="A0A068S4L9"/>
<dbReference type="InterPro" id="IPR017937">
    <property type="entry name" value="Thioredoxin_CS"/>
</dbReference>
<dbReference type="InterPro" id="IPR051063">
    <property type="entry name" value="PDI"/>
</dbReference>
<dbReference type="Pfam" id="PF07749">
    <property type="entry name" value="ERp29"/>
    <property type="match status" value="1"/>
</dbReference>
<evidence type="ECO:0000256" key="3">
    <source>
        <dbReference type="ARBA" id="ARBA00012723"/>
    </source>
</evidence>
<comment type="caution">
    <text evidence="10">The sequence shown here is derived from an EMBL/GenBank/DDBJ whole genome shotgun (WGS) entry which is preliminary data.</text>
</comment>
<keyword evidence="4" id="KW-1015">Disulfide bond</keyword>
<evidence type="ECO:0000256" key="4">
    <source>
        <dbReference type="ARBA" id="ARBA00023157"/>
    </source>
</evidence>
<keyword evidence="8" id="KW-0732">Signal</keyword>
<evidence type="ECO:0000256" key="8">
    <source>
        <dbReference type="SAM" id="SignalP"/>
    </source>
</evidence>
<evidence type="ECO:0000256" key="2">
    <source>
        <dbReference type="ARBA" id="ARBA00006347"/>
    </source>
</evidence>
<dbReference type="InterPro" id="IPR011679">
    <property type="entry name" value="ERp29_C"/>
</dbReference>
<dbReference type="EMBL" id="CBTN010000044">
    <property type="protein sequence ID" value="CDH57224.1"/>
    <property type="molecule type" value="Genomic_DNA"/>
</dbReference>
<dbReference type="Gene3D" id="3.40.30.10">
    <property type="entry name" value="Glutaredoxin"/>
    <property type="match status" value="2"/>
</dbReference>
<evidence type="ECO:0000256" key="5">
    <source>
        <dbReference type="ARBA" id="ARBA00023235"/>
    </source>
</evidence>
<dbReference type="Proteomes" id="UP000027586">
    <property type="component" value="Unassembled WGS sequence"/>
</dbReference>
<dbReference type="InterPro" id="IPR036249">
    <property type="entry name" value="Thioredoxin-like_sf"/>
</dbReference>
<evidence type="ECO:0000256" key="1">
    <source>
        <dbReference type="ARBA" id="ARBA00001182"/>
    </source>
</evidence>
<dbReference type="InterPro" id="IPR036356">
    <property type="entry name" value="ERp29_C_sf"/>
</dbReference>
<dbReference type="GO" id="GO:0003756">
    <property type="term" value="F:protein disulfide isomerase activity"/>
    <property type="evidence" value="ECO:0007669"/>
    <property type="project" value="UniProtKB-EC"/>
</dbReference>
<dbReference type="VEuPathDB" id="FungiDB:LCOR_08191.1"/>
<feature type="domain" description="Thioredoxin" evidence="9">
    <location>
        <begin position="206"/>
        <end position="356"/>
    </location>
</feature>
<reference evidence="10" key="1">
    <citation type="submission" date="2013-08" db="EMBL/GenBank/DDBJ databases">
        <title>Gene expansion shapes genome architecture in the human pathogen Lichtheimia corymbifera: an evolutionary genomics analysis in the ancient terrestrial Mucorales (Mucoromycotina).</title>
        <authorList>
            <person name="Schwartze V.U."/>
            <person name="Winter S."/>
            <person name="Shelest E."/>
            <person name="Marcet-Houben M."/>
            <person name="Horn F."/>
            <person name="Wehner S."/>
            <person name="Hoffmann K."/>
            <person name="Riege K."/>
            <person name="Sammeth M."/>
            <person name="Nowrousian M."/>
            <person name="Valiante V."/>
            <person name="Linde J."/>
            <person name="Jacobsen I.D."/>
            <person name="Marz M."/>
            <person name="Brakhage A.A."/>
            <person name="Gabaldon T."/>
            <person name="Bocker S."/>
            <person name="Voigt K."/>
        </authorList>
    </citation>
    <scope>NUCLEOTIDE SEQUENCE [LARGE SCALE GENOMIC DNA]</scope>
    <source>
        <strain evidence="10">FSU 9682</strain>
    </source>
</reference>